<evidence type="ECO:0000256" key="2">
    <source>
        <dbReference type="ARBA" id="ARBA00022592"/>
    </source>
</evidence>
<dbReference type="InterPro" id="IPR005670">
    <property type="entry name" value="PstB-like"/>
</dbReference>
<dbReference type="EMBL" id="JANIBK010000311">
    <property type="protein sequence ID" value="MCQ8131021.1"/>
    <property type="molecule type" value="Genomic_DNA"/>
</dbReference>
<feature type="domain" description="ABC transporter" evidence="6">
    <location>
        <begin position="40"/>
        <end position="285"/>
    </location>
</feature>
<organism evidence="7 8">
    <name type="scientific">Methylomonas rivi</name>
    <dbReference type="NCBI Taxonomy" id="2952226"/>
    <lineage>
        <taxon>Bacteria</taxon>
        <taxon>Pseudomonadati</taxon>
        <taxon>Pseudomonadota</taxon>
        <taxon>Gammaproteobacteria</taxon>
        <taxon>Methylococcales</taxon>
        <taxon>Methylococcaceae</taxon>
        <taxon>Methylomonas</taxon>
    </lineage>
</organism>
<dbReference type="CDD" id="cd03260">
    <property type="entry name" value="ABC_PstB_phosphate_transporter"/>
    <property type="match status" value="1"/>
</dbReference>
<dbReference type="Pfam" id="PF00005">
    <property type="entry name" value="ABC_tran"/>
    <property type="match status" value="1"/>
</dbReference>
<proteinExistence type="predicted"/>
<protein>
    <submittedName>
        <fullName evidence="7">Phosphate ABC transporter ATP-binding protein</fullName>
    </submittedName>
</protein>
<keyword evidence="4 7" id="KW-0067">ATP-binding</keyword>
<evidence type="ECO:0000256" key="4">
    <source>
        <dbReference type="ARBA" id="ARBA00022840"/>
    </source>
</evidence>
<dbReference type="GO" id="GO:0005524">
    <property type="term" value="F:ATP binding"/>
    <property type="evidence" value="ECO:0007669"/>
    <property type="project" value="UniProtKB-KW"/>
</dbReference>
<dbReference type="InterPro" id="IPR027417">
    <property type="entry name" value="P-loop_NTPase"/>
</dbReference>
<dbReference type="InterPro" id="IPR017871">
    <property type="entry name" value="ABC_transporter-like_CS"/>
</dbReference>
<evidence type="ECO:0000256" key="3">
    <source>
        <dbReference type="ARBA" id="ARBA00022741"/>
    </source>
</evidence>
<comment type="caution">
    <text evidence="7">The sequence shown here is derived from an EMBL/GenBank/DDBJ whole genome shotgun (WGS) entry which is preliminary data.</text>
</comment>
<evidence type="ECO:0000256" key="1">
    <source>
        <dbReference type="ARBA" id="ARBA00022448"/>
    </source>
</evidence>
<dbReference type="PANTHER" id="PTHR43423">
    <property type="entry name" value="ABC TRANSPORTER I FAMILY MEMBER 17"/>
    <property type="match status" value="1"/>
</dbReference>
<dbReference type="SUPFAM" id="SSF52540">
    <property type="entry name" value="P-loop containing nucleoside triphosphate hydrolases"/>
    <property type="match status" value="1"/>
</dbReference>
<dbReference type="InterPro" id="IPR003439">
    <property type="entry name" value="ABC_transporter-like_ATP-bd"/>
</dbReference>
<dbReference type="Gene3D" id="3.40.50.300">
    <property type="entry name" value="P-loop containing nucleotide triphosphate hydrolases"/>
    <property type="match status" value="1"/>
</dbReference>
<gene>
    <name evidence="7" type="ORF">NP596_21380</name>
</gene>
<evidence type="ECO:0000259" key="6">
    <source>
        <dbReference type="PROSITE" id="PS50893"/>
    </source>
</evidence>
<dbReference type="PROSITE" id="PS00211">
    <property type="entry name" value="ABC_TRANSPORTER_1"/>
    <property type="match status" value="1"/>
</dbReference>
<dbReference type="RefSeq" id="WP_256617403.1">
    <property type="nucleotide sequence ID" value="NZ_JANIBK010000311.1"/>
</dbReference>
<keyword evidence="8" id="KW-1185">Reference proteome</keyword>
<name>A0ABT1UBK6_9GAMM</name>
<evidence type="ECO:0000313" key="7">
    <source>
        <dbReference type="EMBL" id="MCQ8131021.1"/>
    </source>
</evidence>
<feature type="compositionally biased region" description="Basic and acidic residues" evidence="5">
    <location>
        <begin position="1"/>
        <end position="10"/>
    </location>
</feature>
<dbReference type="PROSITE" id="PS50893">
    <property type="entry name" value="ABC_TRANSPORTER_2"/>
    <property type="match status" value="1"/>
</dbReference>
<dbReference type="SMART" id="SM00382">
    <property type="entry name" value="AAA"/>
    <property type="match status" value="1"/>
</dbReference>
<reference evidence="7 8" key="1">
    <citation type="submission" date="2022-07" db="EMBL/GenBank/DDBJ databases">
        <title>Methylomonas rivi sp. nov., Methylomonas rosea sp. nov., Methylomonas aureus sp. nov. and Methylomonas subterranea sp. nov., four novel methanotrophs isolated from a freshwater creek and the deep terrestrial subsurface.</title>
        <authorList>
            <person name="Abin C."/>
            <person name="Sankaranarayanan K."/>
            <person name="Garner C."/>
            <person name="Sindelar R."/>
            <person name="Kotary K."/>
            <person name="Garner R."/>
            <person name="Barclay S."/>
            <person name="Lawson P."/>
            <person name="Krumholz L."/>
        </authorList>
    </citation>
    <scope>NUCLEOTIDE SEQUENCE [LARGE SCALE GENOMIC DNA]</scope>
    <source>
        <strain evidence="7 8">WSC-6</strain>
    </source>
</reference>
<dbReference type="PANTHER" id="PTHR43423:SF1">
    <property type="entry name" value="ABC TRANSPORTER I FAMILY MEMBER 17"/>
    <property type="match status" value="1"/>
</dbReference>
<sequence>MTNDTRDTCNRADNLNDPENAYTLSPLQAGPPCCDPEPLLSVENLSLHYADKIALENISLDIYRGCITALIGPSGCGKTSFLSSLNRLTDMIPGCRVSGSIRFDGLNVRSPDLDVQGLRRDIGMIFQKPVPFPLSIRRNIELPLREHGMRGQAEINDRLQEVLRDVGLWEEVKDRLEAPAQALSGGQQQRLCIARALALQPKVLLMDEPCSALDPIASAVVEDLIKRLQGRYTIVIVTHNLAQARRIANYAALFWMQERGGRLIEFGRCQQVFEAPAHHLTAAYVSGRRG</sequence>
<feature type="region of interest" description="Disordered" evidence="5">
    <location>
        <begin position="1"/>
        <end position="21"/>
    </location>
</feature>
<keyword evidence="3" id="KW-0547">Nucleotide-binding</keyword>
<accession>A0ABT1UBK6</accession>
<keyword evidence="2" id="KW-0592">Phosphate transport</keyword>
<dbReference type="InterPro" id="IPR003593">
    <property type="entry name" value="AAA+_ATPase"/>
</dbReference>
<evidence type="ECO:0000313" key="8">
    <source>
        <dbReference type="Proteomes" id="UP001524586"/>
    </source>
</evidence>
<dbReference type="Proteomes" id="UP001524586">
    <property type="component" value="Unassembled WGS sequence"/>
</dbReference>
<keyword evidence="1" id="KW-0813">Transport</keyword>
<evidence type="ECO:0000256" key="5">
    <source>
        <dbReference type="SAM" id="MobiDB-lite"/>
    </source>
</evidence>